<evidence type="ECO:0000313" key="2">
    <source>
        <dbReference type="EMBL" id="CAK7221948.1"/>
    </source>
</evidence>
<organism evidence="2 3">
    <name type="scientific">Sporothrix bragantina</name>
    <dbReference type="NCBI Taxonomy" id="671064"/>
    <lineage>
        <taxon>Eukaryota</taxon>
        <taxon>Fungi</taxon>
        <taxon>Dikarya</taxon>
        <taxon>Ascomycota</taxon>
        <taxon>Pezizomycotina</taxon>
        <taxon>Sordariomycetes</taxon>
        <taxon>Sordariomycetidae</taxon>
        <taxon>Ophiostomatales</taxon>
        <taxon>Ophiostomataceae</taxon>
        <taxon>Sporothrix</taxon>
    </lineage>
</organism>
<dbReference type="InterPro" id="IPR011051">
    <property type="entry name" value="RmlC_Cupin_sf"/>
</dbReference>
<accession>A0ABP0BQS0</accession>
<dbReference type="InterPro" id="IPR014710">
    <property type="entry name" value="RmlC-like_jellyroll"/>
</dbReference>
<comment type="caution">
    <text evidence="2">The sequence shown here is derived from an EMBL/GenBank/DDBJ whole genome shotgun (WGS) entry which is preliminary data.</text>
</comment>
<dbReference type="CDD" id="cd02231">
    <property type="entry name" value="cupin_BLL6423-like"/>
    <property type="match status" value="1"/>
</dbReference>
<dbReference type="SUPFAM" id="SSF51182">
    <property type="entry name" value="RmlC-like cupins"/>
    <property type="match status" value="1"/>
</dbReference>
<dbReference type="Proteomes" id="UP001642406">
    <property type="component" value="Unassembled WGS sequence"/>
</dbReference>
<reference evidence="2 3" key="1">
    <citation type="submission" date="2024-01" db="EMBL/GenBank/DDBJ databases">
        <authorList>
            <person name="Allen C."/>
            <person name="Tagirdzhanova G."/>
        </authorList>
    </citation>
    <scope>NUCLEOTIDE SEQUENCE [LARGE SCALE GENOMIC DNA]</scope>
</reference>
<dbReference type="InterPro" id="IPR047142">
    <property type="entry name" value="OryJ/VirC-like"/>
</dbReference>
<dbReference type="InterPro" id="IPR013096">
    <property type="entry name" value="Cupin_2"/>
</dbReference>
<evidence type="ECO:0000313" key="3">
    <source>
        <dbReference type="Proteomes" id="UP001642406"/>
    </source>
</evidence>
<keyword evidence="3" id="KW-1185">Reference proteome</keyword>
<gene>
    <name evidence="2" type="ORF">SBRCBS47491_004703</name>
</gene>
<proteinExistence type="predicted"/>
<protein>
    <recommendedName>
        <fullName evidence="1">Cupin type-2 domain-containing protein</fullName>
    </recommendedName>
</protein>
<sequence>MSSSTTSTIAMPSGESNPRVVVTTHARDGTSIFGADKEMPLFRPFGPNGSSFSVFDVRGSVPVNNQDPVTNFENTLPRCPPNGIIFCITNIPAGGAAPMHRTQSLDYAVVLTGEIVLKLDNGEEKTVKAGEFIVQGGVNHAWMNRTAETCRIVCVMVGSEKIKLEDGTELEATVFKK</sequence>
<evidence type="ECO:0000259" key="1">
    <source>
        <dbReference type="Pfam" id="PF07883"/>
    </source>
</evidence>
<dbReference type="PANTHER" id="PTHR36156">
    <property type="entry name" value="SLR2101 PROTEIN"/>
    <property type="match status" value="1"/>
</dbReference>
<dbReference type="Gene3D" id="2.60.120.10">
    <property type="entry name" value="Jelly Rolls"/>
    <property type="match status" value="1"/>
</dbReference>
<name>A0ABP0BQS0_9PEZI</name>
<dbReference type="PANTHER" id="PTHR36156:SF2">
    <property type="entry name" value="CUPIN TYPE-2 DOMAIN-CONTAINING PROTEIN"/>
    <property type="match status" value="1"/>
</dbReference>
<dbReference type="EMBL" id="CAWUHC010000036">
    <property type="protein sequence ID" value="CAK7221948.1"/>
    <property type="molecule type" value="Genomic_DNA"/>
</dbReference>
<dbReference type="Pfam" id="PF07883">
    <property type="entry name" value="Cupin_2"/>
    <property type="match status" value="1"/>
</dbReference>
<feature type="domain" description="Cupin type-2" evidence="1">
    <location>
        <begin position="89"/>
        <end position="155"/>
    </location>
</feature>